<evidence type="ECO:0000259" key="1">
    <source>
        <dbReference type="Pfam" id="PF01208"/>
    </source>
</evidence>
<dbReference type="Pfam" id="PF01208">
    <property type="entry name" value="URO-D"/>
    <property type="match status" value="1"/>
</dbReference>
<proteinExistence type="predicted"/>
<dbReference type="OrthoDB" id="8452307at2"/>
<keyword evidence="2" id="KW-0489">Methyltransferase</keyword>
<dbReference type="SUPFAM" id="SSF51726">
    <property type="entry name" value="UROD/MetE-like"/>
    <property type="match status" value="1"/>
</dbReference>
<name>A0A4R6LV85_9FIRM</name>
<dbReference type="Gene3D" id="3.20.20.210">
    <property type="match status" value="1"/>
</dbReference>
<evidence type="ECO:0000313" key="2">
    <source>
        <dbReference type="EMBL" id="TDO90117.1"/>
    </source>
</evidence>
<comment type="caution">
    <text evidence="2">The sequence shown here is derived from an EMBL/GenBank/DDBJ whole genome shotgun (WGS) entry which is preliminary data.</text>
</comment>
<protein>
    <submittedName>
        <fullName evidence="2">[methyl-Co(III) methanol-specific corrinoid protein]:coenzyme M methyltransferase</fullName>
    </submittedName>
</protein>
<dbReference type="GO" id="GO:0032259">
    <property type="term" value="P:methylation"/>
    <property type="evidence" value="ECO:0007669"/>
    <property type="project" value="UniProtKB-KW"/>
</dbReference>
<dbReference type="Proteomes" id="UP000295064">
    <property type="component" value="Unassembled WGS sequence"/>
</dbReference>
<dbReference type="GO" id="GO:0006779">
    <property type="term" value="P:porphyrin-containing compound biosynthetic process"/>
    <property type="evidence" value="ECO:0007669"/>
    <property type="project" value="InterPro"/>
</dbReference>
<dbReference type="NCBIfam" id="NF004889">
    <property type="entry name" value="PRK06252.1"/>
    <property type="match status" value="1"/>
</dbReference>
<sequence length="333" mass="37256">MNQKERLLKVLARKEVDRPPVICPGGMMNAAVSEIVTDLEKNHNADKKTMVQIAKKVYELTGFENYGVPFCMTVECEPCGVKVNLGNKNIEPRVTEYNKNQIEDIMKKKINPKQEKRMSVVLEAINKLKNDNIPVIGNLTGHISTATSIIDPLQSFKMLHKNPEKIYNFFKYVNNYLIDYALEMVKAGADVIAISDPSATGEILGAKNFEKFAVPFYKKIVEKLHEVDVPVIIHICGNTKVIIDSLNLIDTNALSFDSVVNIEFAKSRLKTNVMGNVNTQLLHRGRKDKIIAATKNCINKGVDIVAPACGLSMATQIDKLKIMTDFVREGAYR</sequence>
<accession>A0A4R6LV85</accession>
<organism evidence="2 3">
    <name type="scientific">Halanaerobium saccharolyticum</name>
    <dbReference type="NCBI Taxonomy" id="43595"/>
    <lineage>
        <taxon>Bacteria</taxon>
        <taxon>Bacillati</taxon>
        <taxon>Bacillota</taxon>
        <taxon>Clostridia</taxon>
        <taxon>Halanaerobiales</taxon>
        <taxon>Halanaerobiaceae</taxon>
        <taxon>Halanaerobium</taxon>
    </lineage>
</organism>
<gene>
    <name evidence="2" type="ORF">DFR79_11076</name>
</gene>
<dbReference type="PANTHER" id="PTHR47099">
    <property type="entry name" value="METHYLCOBAMIDE:COM METHYLTRANSFERASE MTBA"/>
    <property type="match status" value="1"/>
</dbReference>
<dbReference type="EMBL" id="SNWX01000010">
    <property type="protein sequence ID" value="TDO90117.1"/>
    <property type="molecule type" value="Genomic_DNA"/>
</dbReference>
<reference evidence="2 3" key="1">
    <citation type="submission" date="2019-03" db="EMBL/GenBank/DDBJ databases">
        <title>Subsurface microbial communities from deep shales in Ohio and West Virginia, USA.</title>
        <authorList>
            <person name="Wrighton K."/>
        </authorList>
    </citation>
    <scope>NUCLEOTIDE SEQUENCE [LARGE SCALE GENOMIC DNA]</scope>
    <source>
        <strain evidence="2 3">MA284_T2</strain>
    </source>
</reference>
<evidence type="ECO:0000313" key="3">
    <source>
        <dbReference type="Proteomes" id="UP000295064"/>
    </source>
</evidence>
<dbReference type="GO" id="GO:0008168">
    <property type="term" value="F:methyltransferase activity"/>
    <property type="evidence" value="ECO:0007669"/>
    <property type="project" value="UniProtKB-KW"/>
</dbReference>
<dbReference type="InterPro" id="IPR052024">
    <property type="entry name" value="Methanogen_methyltrans"/>
</dbReference>
<dbReference type="InterPro" id="IPR000257">
    <property type="entry name" value="Uroporphyrinogen_deCOase"/>
</dbReference>
<dbReference type="RefSeq" id="WP_133514978.1">
    <property type="nucleotide sequence ID" value="NZ_SNWX01000010.1"/>
</dbReference>
<dbReference type="GO" id="GO:0004853">
    <property type="term" value="F:uroporphyrinogen decarboxylase activity"/>
    <property type="evidence" value="ECO:0007669"/>
    <property type="project" value="InterPro"/>
</dbReference>
<dbReference type="InterPro" id="IPR038071">
    <property type="entry name" value="UROD/MetE-like_sf"/>
</dbReference>
<keyword evidence="2" id="KW-0808">Transferase</keyword>
<dbReference type="PANTHER" id="PTHR47099:SF1">
    <property type="entry name" value="METHYLCOBAMIDE:COM METHYLTRANSFERASE MTBA"/>
    <property type="match status" value="1"/>
</dbReference>
<feature type="domain" description="Uroporphyrinogen decarboxylase (URO-D)" evidence="1">
    <location>
        <begin position="3"/>
        <end position="329"/>
    </location>
</feature>
<dbReference type="AlphaFoldDB" id="A0A4R6LV85"/>